<dbReference type="SUPFAM" id="SSF53067">
    <property type="entry name" value="Actin-like ATPase domain"/>
    <property type="match status" value="1"/>
</dbReference>
<comment type="similarity">
    <text evidence="1">Belongs to the acetokinase family.</text>
</comment>
<evidence type="ECO:0000256" key="4">
    <source>
        <dbReference type="ARBA" id="ARBA00022741"/>
    </source>
</evidence>
<dbReference type="PROSITE" id="PS01076">
    <property type="entry name" value="ACETATE_KINASE_2"/>
    <property type="match status" value="1"/>
</dbReference>
<evidence type="ECO:0000256" key="1">
    <source>
        <dbReference type="ARBA" id="ARBA00008748"/>
    </source>
</evidence>
<keyword evidence="5" id="KW-0418">Kinase</keyword>
<evidence type="ECO:0000313" key="8">
    <source>
        <dbReference type="Proteomes" id="UP000030023"/>
    </source>
</evidence>
<dbReference type="PANTHER" id="PTHR21060">
    <property type="entry name" value="ACETATE KINASE"/>
    <property type="match status" value="1"/>
</dbReference>
<reference evidence="7 8" key="1">
    <citation type="journal article" date="2014" name="Antonie Van Leeuwenhoek">
        <title>Oenococcus alcoholitolerans sp. nov., a lactic acid bacteria isolated from cachaca and ethanol fermentation processes.</title>
        <authorList>
            <person name="Badotti F."/>
            <person name="Moreira A.P."/>
            <person name="Tonon L.A."/>
            <person name="de Lucena B.T."/>
            <person name="Gomes Fde C."/>
            <person name="Kruger R."/>
            <person name="Thompson C.C."/>
            <person name="de Morais M.A.Jr."/>
            <person name="Rosa C.A."/>
            <person name="Thompson F.L."/>
        </authorList>
    </citation>
    <scope>NUCLEOTIDE SEQUENCE [LARGE SCALE GENOMIC DNA]</scope>
    <source>
        <strain evidence="7 8">UFRJ-M7.2.18</strain>
    </source>
</reference>
<proteinExistence type="inferred from homology"/>
<evidence type="ECO:0000256" key="3">
    <source>
        <dbReference type="ARBA" id="ARBA00022679"/>
    </source>
</evidence>
<dbReference type="InterPro" id="IPR043129">
    <property type="entry name" value="ATPase_NBD"/>
</dbReference>
<dbReference type="InterPro" id="IPR000890">
    <property type="entry name" value="Aliphatic_acid_kin_short-chain"/>
</dbReference>
<evidence type="ECO:0000256" key="5">
    <source>
        <dbReference type="ARBA" id="ARBA00022777"/>
    </source>
</evidence>
<dbReference type="PANTHER" id="PTHR21060:SF15">
    <property type="entry name" value="ACETATE KINASE-RELATED"/>
    <property type="match status" value="1"/>
</dbReference>
<dbReference type="Pfam" id="PF00871">
    <property type="entry name" value="Acetate_kinase"/>
    <property type="match status" value="1"/>
</dbReference>
<dbReference type="EC" id="2.7.2.7" evidence="2"/>
<organism evidence="7 8">
    <name type="scientific">Oenococcus alcoholitolerans</name>
    <dbReference type="NCBI Taxonomy" id="931074"/>
    <lineage>
        <taxon>Bacteria</taxon>
        <taxon>Bacillati</taxon>
        <taxon>Bacillota</taxon>
        <taxon>Bacilli</taxon>
        <taxon>Lactobacillales</taxon>
        <taxon>Lactobacillaceae</taxon>
        <taxon>Oenococcus</taxon>
    </lineage>
</organism>
<protein>
    <recommendedName>
        <fullName evidence="2">butyrate kinase</fullName>
        <ecNumber evidence="2">2.7.2.7</ecNumber>
    </recommendedName>
</protein>
<dbReference type="Gene3D" id="3.30.420.40">
    <property type="match status" value="1"/>
</dbReference>
<dbReference type="Proteomes" id="UP000030023">
    <property type="component" value="Unassembled WGS sequence"/>
</dbReference>
<keyword evidence="6" id="KW-0067">ATP-binding</keyword>
<name>A0ABR4XSB2_9LACO</name>
<keyword evidence="4" id="KW-0547">Nucleotide-binding</keyword>
<gene>
    <name evidence="7" type="ORF">Q757_02570</name>
</gene>
<evidence type="ECO:0000256" key="6">
    <source>
        <dbReference type="ARBA" id="ARBA00022840"/>
    </source>
</evidence>
<evidence type="ECO:0000313" key="7">
    <source>
        <dbReference type="EMBL" id="KGO32175.1"/>
    </source>
</evidence>
<dbReference type="EMBL" id="AXCV01000074">
    <property type="protein sequence ID" value="KGO32175.1"/>
    <property type="molecule type" value="Genomic_DNA"/>
</dbReference>
<evidence type="ECO:0000256" key="2">
    <source>
        <dbReference type="ARBA" id="ARBA00013069"/>
    </source>
</evidence>
<accession>A0ABR4XSB2</accession>
<keyword evidence="8" id="KW-1185">Reference proteome</keyword>
<sequence length="73" mass="7891">MNKPLDQLKLITLHLGAGASVAAIKNGKSFDTSMGFSPLAGLIMGTRSGDVDYSLVDYVKTKRVLAMKKFLIF</sequence>
<comment type="caution">
    <text evidence="7">The sequence shown here is derived from an EMBL/GenBank/DDBJ whole genome shotgun (WGS) entry which is preliminary data.</text>
</comment>
<dbReference type="InterPro" id="IPR023865">
    <property type="entry name" value="Aliphatic_acid_kinase_CS"/>
</dbReference>
<keyword evidence="3" id="KW-0808">Transferase</keyword>